<proteinExistence type="inferred from homology"/>
<dbReference type="CDD" id="cd07969">
    <property type="entry name" value="OBF_DNA_ligase_I"/>
    <property type="match status" value="1"/>
</dbReference>
<dbReference type="Gene3D" id="1.10.3260.10">
    <property type="entry name" value="DNA ligase, ATP-dependent, N-terminal domain"/>
    <property type="match status" value="1"/>
</dbReference>
<dbReference type="JaponicusDB" id="SJAG_00198">
    <property type="gene designation" value="cdc17"/>
</dbReference>
<feature type="compositionally biased region" description="Polar residues" evidence="16">
    <location>
        <begin position="27"/>
        <end position="37"/>
    </location>
</feature>
<evidence type="ECO:0000256" key="15">
    <source>
        <dbReference type="RuleBase" id="RU004196"/>
    </source>
</evidence>
<dbReference type="GO" id="GO:0006310">
    <property type="term" value="P:DNA recombination"/>
    <property type="evidence" value="ECO:0007669"/>
    <property type="project" value="UniProtKB-KW"/>
</dbReference>
<dbReference type="Gene3D" id="2.40.50.140">
    <property type="entry name" value="Nucleic acid-binding proteins"/>
    <property type="match status" value="1"/>
</dbReference>
<dbReference type="GO" id="GO:0035753">
    <property type="term" value="P:maintenance of DNA trinucleotide repeats"/>
    <property type="evidence" value="ECO:0007669"/>
    <property type="project" value="EnsemblFungi"/>
</dbReference>
<dbReference type="GO" id="GO:0005524">
    <property type="term" value="F:ATP binding"/>
    <property type="evidence" value="ECO:0007669"/>
    <property type="project" value="UniProtKB-KW"/>
</dbReference>
<evidence type="ECO:0000256" key="7">
    <source>
        <dbReference type="ARBA" id="ARBA00022763"/>
    </source>
</evidence>
<keyword evidence="8 14" id="KW-0067">ATP-binding</keyword>
<dbReference type="SUPFAM" id="SSF117018">
    <property type="entry name" value="ATP-dependent DNA ligase DNA-binding domain"/>
    <property type="match status" value="1"/>
</dbReference>
<dbReference type="EC" id="6.5.1.1" evidence="14"/>
<feature type="compositionally biased region" description="Polar residues" evidence="16">
    <location>
        <begin position="1"/>
        <end position="12"/>
    </location>
</feature>
<dbReference type="CDD" id="cd07900">
    <property type="entry name" value="Adenylation_DNA_ligase_I_Euk"/>
    <property type="match status" value="1"/>
</dbReference>
<dbReference type="Pfam" id="PF01068">
    <property type="entry name" value="DNA_ligase_A_M"/>
    <property type="match status" value="1"/>
</dbReference>
<evidence type="ECO:0000256" key="4">
    <source>
        <dbReference type="ARBA" id="ARBA00022618"/>
    </source>
</evidence>
<dbReference type="PANTHER" id="PTHR45674:SF4">
    <property type="entry name" value="DNA LIGASE 1"/>
    <property type="match status" value="1"/>
</dbReference>
<dbReference type="STRING" id="402676.B6JXQ6"/>
<keyword evidence="4" id="KW-0132">Cell division</keyword>
<keyword evidence="10 14" id="KW-0234">DNA repair</keyword>
<keyword evidence="9 14" id="KW-0233">DNA recombination</keyword>
<evidence type="ECO:0000256" key="3">
    <source>
        <dbReference type="ARBA" id="ARBA00022598"/>
    </source>
</evidence>
<keyword evidence="7 14" id="KW-0227">DNA damage</keyword>
<feature type="compositionally biased region" description="Basic and acidic residues" evidence="16">
    <location>
        <begin position="42"/>
        <end position="53"/>
    </location>
</feature>
<evidence type="ECO:0000256" key="14">
    <source>
        <dbReference type="RuleBase" id="RU000617"/>
    </source>
</evidence>
<dbReference type="EMBL" id="KE651166">
    <property type="protein sequence ID" value="EEB05200.1"/>
    <property type="molecule type" value="Genomic_DNA"/>
</dbReference>
<sequence length="730" mass="82355">MAGRQTNISSFFGNAFKLKDASRNENNDPVSLSTGSSNKRKNSVDSKAEKMDIDGPSPKENGRSIKKNKKNTPVDDTDTSSTSSASTVNKADGKGKQETTKAKEAAQGPHLTFASMVNTFTKVEATTKRLEIIDIMRNFFFAVFRDYPSDLLQSIYLSINKLGPDYEGIELGIGESFIIKAIAESTGQTLQQVKHSYQKVGDLGLIAQSSRQNQPTMFKPAPLTIPVLFKTLKNIASMTGSQSQARKIGLIRRLLSSCQNEEPKYLVRMLEGKLRLNLAEKTIIVSLAHAAAMYHAEKDSTKVNPEICAEAEQKLRDVYSQLPSYDFIIPHLLEHGLEGLEDSCKLTPGVPMKPMLAKPSKQISEVLDRFERSKFTCEYKYDGERAQIHFTEDGKLRVFSRNSEDVSGRYPDIVESVSRWRKPTSTSFILDCEAVGWDRDEHKILPFQILSTRKRKDVQLEDVKVRACIFAFDLLYLNGKSLLTTPFIERRRLLYDAFSPAEGEFTFAKSSDAQSSEDIEKFLENSIHDSCEGLMVKMLDGPESHYEPSKRSRNWLKLKKDYLSGVGDSFDLIVIGAYHGRGKRTSVYGAYLLGCYDPDTEMIQTICKLGTGFSEELLEKFYNQFKDTVTLKPKEYISHSDVPAHQPDVWFEPKYLWEILAADLSLSPVYKAAIGYISEDKGVSLRFPRFVREREDKNWEEATSAEQIAEMYRSQVAISGHDNTDVAEEY</sequence>
<evidence type="ECO:0000256" key="5">
    <source>
        <dbReference type="ARBA" id="ARBA00022705"/>
    </source>
</evidence>
<dbReference type="FunFam" id="2.40.50.140:FF:000062">
    <property type="entry name" value="DNA ligase"/>
    <property type="match status" value="1"/>
</dbReference>
<name>B6JXQ6_SCHJY</name>
<dbReference type="Gene3D" id="3.30.470.30">
    <property type="entry name" value="DNA ligase/mRNA capping enzyme"/>
    <property type="match status" value="1"/>
</dbReference>
<dbReference type="PROSITE" id="PS50160">
    <property type="entry name" value="DNA_LIGASE_A3"/>
    <property type="match status" value="1"/>
</dbReference>
<evidence type="ECO:0000256" key="12">
    <source>
        <dbReference type="ARBA" id="ARBA00023306"/>
    </source>
</evidence>
<evidence type="ECO:0000259" key="17">
    <source>
        <dbReference type="PROSITE" id="PS50160"/>
    </source>
</evidence>
<evidence type="ECO:0000256" key="13">
    <source>
        <dbReference type="ARBA" id="ARBA00034003"/>
    </source>
</evidence>
<dbReference type="VEuPathDB" id="FungiDB:SJAG_00198"/>
<keyword evidence="12" id="KW-0131">Cell cycle</keyword>
<dbReference type="eggNOG" id="KOG0967">
    <property type="taxonomic scope" value="Eukaryota"/>
</dbReference>
<evidence type="ECO:0000256" key="2">
    <source>
        <dbReference type="ARBA" id="ARBA00007572"/>
    </source>
</evidence>
<dbReference type="InterPro" id="IPR012310">
    <property type="entry name" value="DNA_ligase_ATP-dep_cent"/>
</dbReference>
<dbReference type="GO" id="GO:0005739">
    <property type="term" value="C:mitochondrion"/>
    <property type="evidence" value="ECO:0000318"/>
    <property type="project" value="GO_Central"/>
</dbReference>
<dbReference type="Pfam" id="PF04679">
    <property type="entry name" value="DNA_ligase_A_C"/>
    <property type="match status" value="1"/>
</dbReference>
<dbReference type="GO" id="GO:0006273">
    <property type="term" value="P:lagging strand elongation"/>
    <property type="evidence" value="ECO:0000318"/>
    <property type="project" value="GO_Central"/>
</dbReference>
<gene>
    <name evidence="19" type="primary">cdc17</name>
    <name evidence="18" type="ORF">SJAG_00198</name>
</gene>
<evidence type="ECO:0000256" key="9">
    <source>
        <dbReference type="ARBA" id="ARBA00023172"/>
    </source>
</evidence>
<dbReference type="GO" id="GO:1903461">
    <property type="term" value="P:Okazaki fragment processing involved in mitotic DNA replication"/>
    <property type="evidence" value="ECO:0000318"/>
    <property type="project" value="GO_Central"/>
</dbReference>
<evidence type="ECO:0000256" key="10">
    <source>
        <dbReference type="ARBA" id="ARBA00023204"/>
    </source>
</evidence>
<dbReference type="InterPro" id="IPR012340">
    <property type="entry name" value="NA-bd_OB-fold"/>
</dbReference>
<keyword evidence="20" id="KW-1185">Reference proteome</keyword>
<accession>B6JXQ6</accession>
<evidence type="ECO:0000256" key="16">
    <source>
        <dbReference type="SAM" id="MobiDB-lite"/>
    </source>
</evidence>
<dbReference type="GO" id="GO:0005634">
    <property type="term" value="C:nucleus"/>
    <property type="evidence" value="ECO:0000318"/>
    <property type="project" value="GO_Central"/>
</dbReference>
<dbReference type="InterPro" id="IPR012309">
    <property type="entry name" value="DNA_ligase_ATP-dep_C"/>
</dbReference>
<dbReference type="Proteomes" id="UP000001744">
    <property type="component" value="Unassembled WGS sequence"/>
</dbReference>
<evidence type="ECO:0000256" key="6">
    <source>
        <dbReference type="ARBA" id="ARBA00022741"/>
    </source>
</evidence>
<dbReference type="GeneID" id="7047785"/>
<dbReference type="PANTHER" id="PTHR45674">
    <property type="entry name" value="DNA LIGASE 1/3 FAMILY MEMBER"/>
    <property type="match status" value="1"/>
</dbReference>
<dbReference type="HOGENOM" id="CLU_005138_4_2_1"/>
<evidence type="ECO:0000313" key="20">
    <source>
        <dbReference type="Proteomes" id="UP000001744"/>
    </source>
</evidence>
<comment type="catalytic activity">
    <reaction evidence="13 14">
        <text>ATP + (deoxyribonucleotide)n-3'-hydroxyl + 5'-phospho-(deoxyribonucleotide)m = (deoxyribonucleotide)n+m + AMP + diphosphate.</text>
        <dbReference type="EC" id="6.5.1.1"/>
    </reaction>
</comment>
<organism evidence="18 20">
    <name type="scientific">Schizosaccharomyces japonicus (strain yFS275 / FY16936)</name>
    <name type="common">Fission yeast</name>
    <dbReference type="NCBI Taxonomy" id="402676"/>
    <lineage>
        <taxon>Eukaryota</taxon>
        <taxon>Fungi</taxon>
        <taxon>Dikarya</taxon>
        <taxon>Ascomycota</taxon>
        <taxon>Taphrinomycotina</taxon>
        <taxon>Schizosaccharomycetes</taxon>
        <taxon>Schizosaccharomycetales</taxon>
        <taxon>Schizosaccharomycetaceae</taxon>
        <taxon>Schizosaccharomyces</taxon>
    </lineage>
</organism>
<comment type="subcellular location">
    <subcellularLocation>
        <location evidence="1">Nucleus</location>
    </subcellularLocation>
</comment>
<dbReference type="InterPro" id="IPR012308">
    <property type="entry name" value="DNA_ligase_ATP-dep_N"/>
</dbReference>
<dbReference type="PROSITE" id="PS00697">
    <property type="entry name" value="DNA_LIGASE_A1"/>
    <property type="match status" value="1"/>
</dbReference>
<feature type="compositionally biased region" description="Basic and acidic residues" evidence="16">
    <location>
        <begin position="91"/>
        <end position="104"/>
    </location>
</feature>
<dbReference type="GO" id="GO:0006289">
    <property type="term" value="P:nucleotide-excision repair"/>
    <property type="evidence" value="ECO:0007669"/>
    <property type="project" value="EnsemblFungi"/>
</dbReference>
<dbReference type="FunFam" id="1.10.3260.10:FF:000001">
    <property type="entry name" value="DNA ligase"/>
    <property type="match status" value="1"/>
</dbReference>
<feature type="region of interest" description="Disordered" evidence="16">
    <location>
        <begin position="1"/>
        <end position="107"/>
    </location>
</feature>
<dbReference type="InterPro" id="IPR000977">
    <property type="entry name" value="DNA_ligase_ATP-dep"/>
</dbReference>
<dbReference type="GO" id="GO:0006284">
    <property type="term" value="P:base-excision repair"/>
    <property type="evidence" value="ECO:0007669"/>
    <property type="project" value="EnsemblFungi"/>
</dbReference>
<dbReference type="OMA" id="WIKYKRD"/>
<dbReference type="GO" id="GO:0003910">
    <property type="term" value="F:DNA ligase (ATP) activity"/>
    <property type="evidence" value="ECO:0000318"/>
    <property type="project" value="GO_Central"/>
</dbReference>
<dbReference type="InterPro" id="IPR016059">
    <property type="entry name" value="DNA_ligase_ATP-dep_CS"/>
</dbReference>
<dbReference type="SUPFAM" id="SSF56091">
    <property type="entry name" value="DNA ligase/mRNA capping enzyme, catalytic domain"/>
    <property type="match status" value="1"/>
</dbReference>
<dbReference type="Gene3D" id="3.30.1490.70">
    <property type="match status" value="1"/>
</dbReference>
<dbReference type="InterPro" id="IPR036599">
    <property type="entry name" value="DNA_ligase_N_sf"/>
</dbReference>
<evidence type="ECO:0000256" key="8">
    <source>
        <dbReference type="ARBA" id="ARBA00022840"/>
    </source>
</evidence>
<reference evidence="18 20" key="1">
    <citation type="journal article" date="2011" name="Science">
        <title>Comparative functional genomics of the fission yeasts.</title>
        <authorList>
            <person name="Rhind N."/>
            <person name="Chen Z."/>
            <person name="Yassour M."/>
            <person name="Thompson D.A."/>
            <person name="Haas B.J."/>
            <person name="Habib N."/>
            <person name="Wapinski I."/>
            <person name="Roy S."/>
            <person name="Lin M.F."/>
            <person name="Heiman D.I."/>
            <person name="Young S.K."/>
            <person name="Furuya K."/>
            <person name="Guo Y."/>
            <person name="Pidoux A."/>
            <person name="Chen H.M."/>
            <person name="Robbertse B."/>
            <person name="Goldberg J.M."/>
            <person name="Aoki K."/>
            <person name="Bayne E.H."/>
            <person name="Berlin A.M."/>
            <person name="Desjardins C.A."/>
            <person name="Dobbs E."/>
            <person name="Dukaj L."/>
            <person name="Fan L."/>
            <person name="FitzGerald M.G."/>
            <person name="French C."/>
            <person name="Gujja S."/>
            <person name="Hansen K."/>
            <person name="Keifenheim D."/>
            <person name="Levin J.Z."/>
            <person name="Mosher R.A."/>
            <person name="Mueller C.A."/>
            <person name="Pfiffner J."/>
            <person name="Priest M."/>
            <person name="Russ C."/>
            <person name="Smialowska A."/>
            <person name="Swoboda P."/>
            <person name="Sykes S.M."/>
            <person name="Vaughn M."/>
            <person name="Vengrova S."/>
            <person name="Yoder R."/>
            <person name="Zeng Q."/>
            <person name="Allshire R."/>
            <person name="Baulcombe D."/>
            <person name="Birren B.W."/>
            <person name="Brown W."/>
            <person name="Ekwall K."/>
            <person name="Kellis M."/>
            <person name="Leatherwood J."/>
            <person name="Levin H."/>
            <person name="Margalit H."/>
            <person name="Martienssen R."/>
            <person name="Nieduszynski C.A."/>
            <person name="Spatafora J.W."/>
            <person name="Friedman N."/>
            <person name="Dalgaard J.Z."/>
            <person name="Baumann P."/>
            <person name="Niki H."/>
            <person name="Regev A."/>
            <person name="Nusbaum C."/>
        </authorList>
    </citation>
    <scope>NUCLEOTIDE SEQUENCE [LARGE SCALE GENOMIC DNA]</scope>
    <source>
        <strain evidence="20">yFS275 / FY16936</strain>
    </source>
</reference>
<dbReference type="RefSeq" id="XP_002171493.1">
    <property type="nucleotide sequence ID" value="XM_002171457.1"/>
</dbReference>
<dbReference type="Pfam" id="PF04675">
    <property type="entry name" value="DNA_ligase_A_N"/>
    <property type="match status" value="1"/>
</dbReference>
<dbReference type="AlphaFoldDB" id="B6JXQ6"/>
<protein>
    <recommendedName>
        <fullName evidence="14">DNA ligase</fullName>
        <ecNumber evidence="14">6.5.1.1</ecNumber>
    </recommendedName>
</protein>
<feature type="domain" description="ATP-dependent DNA ligase family profile" evidence="17">
    <location>
        <begin position="460"/>
        <end position="597"/>
    </location>
</feature>
<comment type="similarity">
    <text evidence="2 15">Belongs to the ATP-dependent DNA ligase family.</text>
</comment>
<evidence type="ECO:0000256" key="11">
    <source>
        <dbReference type="ARBA" id="ARBA00023242"/>
    </source>
</evidence>
<dbReference type="GO" id="GO:0071897">
    <property type="term" value="P:DNA biosynthetic process"/>
    <property type="evidence" value="ECO:0007669"/>
    <property type="project" value="InterPro"/>
</dbReference>
<dbReference type="GO" id="GO:0003677">
    <property type="term" value="F:DNA binding"/>
    <property type="evidence" value="ECO:0007669"/>
    <property type="project" value="InterPro"/>
</dbReference>
<keyword evidence="5" id="KW-0235">DNA replication</keyword>
<dbReference type="SUPFAM" id="SSF50249">
    <property type="entry name" value="Nucleic acid-binding proteins"/>
    <property type="match status" value="1"/>
</dbReference>
<keyword evidence="11" id="KW-0539">Nucleus</keyword>
<evidence type="ECO:0000313" key="19">
    <source>
        <dbReference type="JaponicusDB" id="SJAG_00198"/>
    </source>
</evidence>
<feature type="compositionally biased region" description="Basic and acidic residues" evidence="16">
    <location>
        <begin position="17"/>
        <end position="26"/>
    </location>
</feature>
<evidence type="ECO:0000256" key="1">
    <source>
        <dbReference type="ARBA" id="ARBA00004123"/>
    </source>
</evidence>
<dbReference type="InterPro" id="IPR050191">
    <property type="entry name" value="ATP-dep_DNA_ligase"/>
</dbReference>
<dbReference type="FunFam" id="3.30.470.30:FF:000016">
    <property type="entry name" value="DNA ligase"/>
    <property type="match status" value="1"/>
</dbReference>
<keyword evidence="6 14" id="KW-0547">Nucleotide-binding</keyword>
<dbReference type="OrthoDB" id="206088at2759"/>
<dbReference type="NCBIfam" id="TIGR00574">
    <property type="entry name" value="dnl1"/>
    <property type="match status" value="1"/>
</dbReference>
<dbReference type="PROSITE" id="PS00333">
    <property type="entry name" value="DNA_LIGASE_A2"/>
    <property type="match status" value="1"/>
</dbReference>
<keyword evidence="3 14" id="KW-0436">Ligase</keyword>
<evidence type="ECO:0000313" key="18">
    <source>
        <dbReference type="EMBL" id="EEB05200.1"/>
    </source>
</evidence>
<dbReference type="GO" id="GO:0051301">
    <property type="term" value="P:cell division"/>
    <property type="evidence" value="ECO:0007669"/>
    <property type="project" value="UniProtKB-KW"/>
</dbReference>